<dbReference type="FunFam" id="1.20.80.10:FF:000010">
    <property type="entry name" value="Acyl-CoA-binding domain-containing protein 5"/>
    <property type="match status" value="1"/>
</dbReference>
<dbReference type="PRINTS" id="PR00689">
    <property type="entry name" value="ACOABINDINGP"/>
</dbReference>
<dbReference type="SUPFAM" id="SSF47027">
    <property type="entry name" value="Acyl-CoA binding protein"/>
    <property type="match status" value="1"/>
</dbReference>
<dbReference type="Pfam" id="PF00887">
    <property type="entry name" value="ACBP"/>
    <property type="match status" value="1"/>
</dbReference>
<dbReference type="InterPro" id="IPR000582">
    <property type="entry name" value="Acyl-CoA-binding_protein"/>
</dbReference>
<accession>A0A1J1I9F0</accession>
<protein>
    <submittedName>
        <fullName evidence="4">CLUMA_CG009779, isoform A</fullName>
    </submittedName>
</protein>
<dbReference type="AlphaFoldDB" id="A0A1J1I9F0"/>
<organism evidence="4 5">
    <name type="scientific">Clunio marinus</name>
    <dbReference type="NCBI Taxonomy" id="568069"/>
    <lineage>
        <taxon>Eukaryota</taxon>
        <taxon>Metazoa</taxon>
        <taxon>Ecdysozoa</taxon>
        <taxon>Arthropoda</taxon>
        <taxon>Hexapoda</taxon>
        <taxon>Insecta</taxon>
        <taxon>Pterygota</taxon>
        <taxon>Neoptera</taxon>
        <taxon>Endopterygota</taxon>
        <taxon>Diptera</taxon>
        <taxon>Nematocera</taxon>
        <taxon>Chironomoidea</taxon>
        <taxon>Chironomidae</taxon>
        <taxon>Clunio</taxon>
    </lineage>
</organism>
<dbReference type="Gene3D" id="1.20.80.10">
    <property type="match status" value="1"/>
</dbReference>
<dbReference type="GO" id="GO:0005737">
    <property type="term" value="C:cytoplasm"/>
    <property type="evidence" value="ECO:0007669"/>
    <property type="project" value="TreeGrafter"/>
</dbReference>
<dbReference type="PANTHER" id="PTHR23310:SF77">
    <property type="entry name" value="LD25952P"/>
    <property type="match status" value="1"/>
</dbReference>
<dbReference type="STRING" id="568069.A0A1J1I9F0"/>
<evidence type="ECO:0000259" key="3">
    <source>
        <dbReference type="PROSITE" id="PS51228"/>
    </source>
</evidence>
<dbReference type="InterPro" id="IPR014352">
    <property type="entry name" value="FERM/acyl-CoA-bd_prot_sf"/>
</dbReference>
<evidence type="ECO:0000256" key="2">
    <source>
        <dbReference type="SAM" id="Phobius"/>
    </source>
</evidence>
<dbReference type="GO" id="GO:0006631">
    <property type="term" value="P:fatty acid metabolic process"/>
    <property type="evidence" value="ECO:0007669"/>
    <property type="project" value="TreeGrafter"/>
</dbReference>
<dbReference type="PROSITE" id="PS51228">
    <property type="entry name" value="ACB_2"/>
    <property type="match status" value="1"/>
</dbReference>
<keyword evidence="2" id="KW-0472">Membrane</keyword>
<keyword evidence="5" id="KW-1185">Reference proteome</keyword>
<dbReference type="InterPro" id="IPR035984">
    <property type="entry name" value="Acyl-CoA-binding_sf"/>
</dbReference>
<evidence type="ECO:0000313" key="5">
    <source>
        <dbReference type="Proteomes" id="UP000183832"/>
    </source>
</evidence>
<dbReference type="Proteomes" id="UP000183832">
    <property type="component" value="Unassembled WGS sequence"/>
</dbReference>
<keyword evidence="1" id="KW-0446">Lipid-binding</keyword>
<feature type="transmembrane region" description="Helical" evidence="2">
    <location>
        <begin position="267"/>
        <end position="286"/>
    </location>
</feature>
<evidence type="ECO:0000256" key="1">
    <source>
        <dbReference type="ARBA" id="ARBA00023121"/>
    </source>
</evidence>
<sequence length="298" mass="34451">MSTEQKFKAAVNVIRGLPKNGSYQPSHDMMLRFYAYFKQSTEGSCKGRRPAFWDIVGRAKYDAWKRLGEMPKEKAMESYVDELRKIVETMSYTENVADFYGSIDECSVSLEDLQLVAPAAIEKARSNPNSPLHSRETSPMRNDVIPNGYVNGFNHSATDTSDDDEYIDTVEDEIPVVPIVDHMTRQRDRKLNYSQQNGGIHKKNLPMTEVTNTLKIDPSMLTHLVQITDKMKVDLQQVNNRMNVLEQKIVKAHKYPKWWPFEDISPYWFSFTVIWPVVVAIVFRTMQQNKLNHHGKRS</sequence>
<dbReference type="GO" id="GO:0000062">
    <property type="term" value="F:fatty-acyl-CoA binding"/>
    <property type="evidence" value="ECO:0007669"/>
    <property type="project" value="InterPro"/>
</dbReference>
<gene>
    <name evidence="4" type="ORF">CLUMA_CG009779</name>
</gene>
<keyword evidence="2" id="KW-1133">Transmembrane helix</keyword>
<dbReference type="EMBL" id="CVRI01000043">
    <property type="protein sequence ID" value="CRK96362.1"/>
    <property type="molecule type" value="Genomic_DNA"/>
</dbReference>
<dbReference type="PANTHER" id="PTHR23310">
    <property type="entry name" value="ACYL-COA-BINDING PROTEIN, ACBP"/>
    <property type="match status" value="1"/>
</dbReference>
<reference evidence="4 5" key="1">
    <citation type="submission" date="2015-04" db="EMBL/GenBank/DDBJ databases">
        <authorList>
            <person name="Syromyatnikov M.Y."/>
            <person name="Popov V.N."/>
        </authorList>
    </citation>
    <scope>NUCLEOTIDE SEQUENCE [LARGE SCALE GENOMIC DNA]</scope>
</reference>
<proteinExistence type="predicted"/>
<feature type="domain" description="ACB" evidence="3">
    <location>
        <begin position="3"/>
        <end position="92"/>
    </location>
</feature>
<dbReference type="OrthoDB" id="71307at2759"/>
<name>A0A1J1I9F0_9DIPT</name>
<dbReference type="InterPro" id="IPR022408">
    <property type="entry name" value="Acyl-CoA-binding_prot_CS"/>
</dbReference>
<dbReference type="GO" id="GO:0019915">
    <property type="term" value="P:lipid storage"/>
    <property type="evidence" value="ECO:0007669"/>
    <property type="project" value="UniProtKB-ARBA"/>
</dbReference>
<dbReference type="PROSITE" id="PS00880">
    <property type="entry name" value="ACB_1"/>
    <property type="match status" value="1"/>
</dbReference>
<keyword evidence="2" id="KW-0812">Transmembrane</keyword>
<evidence type="ECO:0000313" key="4">
    <source>
        <dbReference type="EMBL" id="CRK96362.1"/>
    </source>
</evidence>